<accession>A0A091JTK7</accession>
<organism evidence="1 2">
    <name type="scientific">Colius striatus</name>
    <name type="common">Speckled mousebird</name>
    <dbReference type="NCBI Taxonomy" id="57412"/>
    <lineage>
        <taxon>Eukaryota</taxon>
        <taxon>Metazoa</taxon>
        <taxon>Chordata</taxon>
        <taxon>Craniata</taxon>
        <taxon>Vertebrata</taxon>
        <taxon>Euteleostomi</taxon>
        <taxon>Archelosauria</taxon>
        <taxon>Archosauria</taxon>
        <taxon>Dinosauria</taxon>
        <taxon>Saurischia</taxon>
        <taxon>Theropoda</taxon>
        <taxon>Coelurosauria</taxon>
        <taxon>Aves</taxon>
        <taxon>Neognathae</taxon>
        <taxon>Neoaves</taxon>
        <taxon>Telluraves</taxon>
        <taxon>Coraciimorphae</taxon>
        <taxon>Coliiformes</taxon>
        <taxon>Coliidae</taxon>
        <taxon>Colius</taxon>
    </lineage>
</organism>
<name>A0A091JTK7_COLST</name>
<sequence>NGYKLEHKRFQRNTRKKFFTMRVMGHWNRLPRWAVESPSLGTFK</sequence>
<dbReference type="AlphaFoldDB" id="A0A091JTK7"/>
<dbReference type="Proteomes" id="UP000053615">
    <property type="component" value="Unassembled WGS sequence"/>
</dbReference>
<evidence type="ECO:0000313" key="1">
    <source>
        <dbReference type="EMBL" id="KFP28482.1"/>
    </source>
</evidence>
<evidence type="ECO:0000313" key="2">
    <source>
        <dbReference type="Proteomes" id="UP000053615"/>
    </source>
</evidence>
<feature type="non-terminal residue" evidence="1">
    <location>
        <position position="44"/>
    </location>
</feature>
<protein>
    <submittedName>
        <fullName evidence="1">Uncharacterized protein</fullName>
    </submittedName>
</protein>
<reference evidence="1 2" key="1">
    <citation type="submission" date="2014-04" db="EMBL/GenBank/DDBJ databases">
        <title>Genome evolution of avian class.</title>
        <authorList>
            <person name="Zhang G."/>
            <person name="Li C."/>
        </authorList>
    </citation>
    <scope>NUCLEOTIDE SEQUENCE [LARGE SCALE GENOMIC DNA]</scope>
    <source>
        <strain evidence="1">BGI_N325</strain>
    </source>
</reference>
<proteinExistence type="predicted"/>
<dbReference type="EMBL" id="KK532607">
    <property type="protein sequence ID" value="KFP28482.1"/>
    <property type="molecule type" value="Genomic_DNA"/>
</dbReference>
<gene>
    <name evidence="1" type="ORF">N325_07318</name>
</gene>
<keyword evidence="2" id="KW-1185">Reference proteome</keyword>
<feature type="non-terminal residue" evidence="1">
    <location>
        <position position="1"/>
    </location>
</feature>